<dbReference type="SUPFAM" id="SSF53067">
    <property type="entry name" value="Actin-like ATPase domain"/>
    <property type="match status" value="2"/>
</dbReference>
<evidence type="ECO:0000256" key="6">
    <source>
        <dbReference type="ARBA" id="ARBA00020416"/>
    </source>
</evidence>
<evidence type="ECO:0000256" key="4">
    <source>
        <dbReference type="ARBA" id="ARBA00011738"/>
    </source>
</evidence>
<evidence type="ECO:0000256" key="10">
    <source>
        <dbReference type="ARBA" id="ARBA00047607"/>
    </source>
</evidence>
<evidence type="ECO:0000256" key="8">
    <source>
        <dbReference type="ARBA" id="ARBA00022801"/>
    </source>
</evidence>
<dbReference type="EMBL" id="BMKC01000001">
    <property type="protein sequence ID" value="GGA72167.1"/>
    <property type="molecule type" value="Genomic_DNA"/>
</dbReference>
<comment type="catalytic activity">
    <reaction evidence="10">
        <text>[phosphate](n) + H2O = [phosphate](n-1) + phosphate + H(+)</text>
        <dbReference type="Rhea" id="RHEA:21528"/>
        <dbReference type="Rhea" id="RHEA-COMP:9859"/>
        <dbReference type="Rhea" id="RHEA-COMP:14279"/>
        <dbReference type="ChEBI" id="CHEBI:15377"/>
        <dbReference type="ChEBI" id="CHEBI:15378"/>
        <dbReference type="ChEBI" id="CHEBI:16838"/>
        <dbReference type="ChEBI" id="CHEBI:43474"/>
        <dbReference type="EC" id="3.6.1.11"/>
    </reaction>
</comment>
<keyword evidence="8" id="KW-0378">Hydrolase</keyword>
<dbReference type="InterPro" id="IPR043129">
    <property type="entry name" value="ATPase_NBD"/>
</dbReference>
<dbReference type="SUPFAM" id="SSF109604">
    <property type="entry name" value="HD-domain/PDEase-like"/>
    <property type="match status" value="1"/>
</dbReference>
<feature type="domain" description="Ppx/GppA phosphatase C-terminal" evidence="12">
    <location>
        <begin position="319"/>
        <end position="490"/>
    </location>
</feature>
<protein>
    <recommendedName>
        <fullName evidence="6">Exopolyphosphatase</fullName>
        <ecNumber evidence="5">3.6.1.11</ecNumber>
    </recommendedName>
</protein>
<dbReference type="CDD" id="cd24053">
    <property type="entry name" value="ASKHA_NBD_EcPPX-GppA-like"/>
    <property type="match status" value="1"/>
</dbReference>
<keyword evidence="14" id="KW-1185">Reference proteome</keyword>
<accession>A0ABQ1HDJ7</accession>
<keyword evidence="7" id="KW-1003">Cell membrane</keyword>
<dbReference type="Gene3D" id="3.30.420.40">
    <property type="match status" value="1"/>
</dbReference>
<evidence type="ECO:0000256" key="1">
    <source>
        <dbReference type="ARBA" id="ARBA00001946"/>
    </source>
</evidence>
<dbReference type="InterPro" id="IPR048950">
    <property type="entry name" value="Ppx_GppA_C"/>
</dbReference>
<dbReference type="InterPro" id="IPR022371">
    <property type="entry name" value="Exopolyphosphatase"/>
</dbReference>
<dbReference type="Proteomes" id="UP000623419">
    <property type="component" value="Unassembled WGS sequence"/>
</dbReference>
<dbReference type="Gene3D" id="1.10.3210.10">
    <property type="entry name" value="Hypothetical protein af1432"/>
    <property type="match status" value="1"/>
</dbReference>
<name>A0ABQ1HDJ7_9GAMM</name>
<dbReference type="RefSeq" id="WP_188661533.1">
    <property type="nucleotide sequence ID" value="NZ_BMKC01000001.1"/>
</dbReference>
<dbReference type="PIRSF" id="PIRSF001267">
    <property type="entry name" value="Pyrophosphatase_GppA_Ppx"/>
    <property type="match status" value="1"/>
</dbReference>
<dbReference type="NCBIfam" id="TIGR03706">
    <property type="entry name" value="exo_poly_only"/>
    <property type="match status" value="1"/>
</dbReference>
<evidence type="ECO:0000256" key="7">
    <source>
        <dbReference type="ARBA" id="ARBA00022475"/>
    </source>
</evidence>
<feature type="domain" description="Ppx/GppA phosphatase N-terminal" evidence="11">
    <location>
        <begin position="28"/>
        <end position="311"/>
    </location>
</feature>
<comment type="subunit">
    <text evidence="4">Homodimer.</text>
</comment>
<comment type="cofactor">
    <cofactor evidence="1">
        <name>Mg(2+)</name>
        <dbReference type="ChEBI" id="CHEBI:18420"/>
    </cofactor>
</comment>
<evidence type="ECO:0000313" key="14">
    <source>
        <dbReference type="Proteomes" id="UP000623419"/>
    </source>
</evidence>
<comment type="similarity">
    <text evidence="3">Belongs to the GppA/Ppx family.</text>
</comment>
<dbReference type="Pfam" id="PF02541">
    <property type="entry name" value="Ppx-GppA"/>
    <property type="match status" value="1"/>
</dbReference>
<evidence type="ECO:0000256" key="2">
    <source>
        <dbReference type="ARBA" id="ARBA00004202"/>
    </source>
</evidence>
<comment type="caution">
    <text evidence="13">The sequence shown here is derived from an EMBL/GenBank/DDBJ whole genome shotgun (WGS) entry which is preliminary data.</text>
</comment>
<keyword evidence="9" id="KW-0472">Membrane</keyword>
<comment type="subcellular location">
    <subcellularLocation>
        <location evidence="2">Cell membrane</location>
        <topology evidence="2">Peripheral membrane protein</topology>
    </subcellularLocation>
</comment>
<dbReference type="InterPro" id="IPR003695">
    <property type="entry name" value="Ppx_GppA_N"/>
</dbReference>
<evidence type="ECO:0000259" key="12">
    <source>
        <dbReference type="Pfam" id="PF21447"/>
    </source>
</evidence>
<dbReference type="Pfam" id="PF21447">
    <property type="entry name" value="Ppx-GppA_III"/>
    <property type="match status" value="1"/>
</dbReference>
<gene>
    <name evidence="13" type="primary">ppx</name>
    <name evidence="13" type="ORF">GCM10011521_07900</name>
</gene>
<dbReference type="Gene3D" id="3.30.420.150">
    <property type="entry name" value="Exopolyphosphatase. Domain 2"/>
    <property type="match status" value="1"/>
</dbReference>
<reference evidence="14" key="1">
    <citation type="journal article" date="2019" name="Int. J. Syst. Evol. Microbiol.">
        <title>The Global Catalogue of Microorganisms (GCM) 10K type strain sequencing project: providing services to taxonomists for standard genome sequencing and annotation.</title>
        <authorList>
            <consortium name="The Broad Institute Genomics Platform"/>
            <consortium name="The Broad Institute Genome Sequencing Center for Infectious Disease"/>
            <person name="Wu L."/>
            <person name="Ma J."/>
        </authorList>
    </citation>
    <scope>NUCLEOTIDE SEQUENCE [LARGE SCALE GENOMIC DNA]</scope>
    <source>
        <strain evidence="14">CGMCC 1.15905</strain>
    </source>
</reference>
<organism evidence="13 14">
    <name type="scientific">Arenimonas soli</name>
    <dbReference type="NCBI Taxonomy" id="2269504"/>
    <lineage>
        <taxon>Bacteria</taxon>
        <taxon>Pseudomonadati</taxon>
        <taxon>Pseudomonadota</taxon>
        <taxon>Gammaproteobacteria</taxon>
        <taxon>Lysobacterales</taxon>
        <taxon>Lysobacteraceae</taxon>
        <taxon>Arenimonas</taxon>
    </lineage>
</organism>
<proteinExistence type="inferred from homology"/>
<dbReference type="PANTHER" id="PTHR30005">
    <property type="entry name" value="EXOPOLYPHOSPHATASE"/>
    <property type="match status" value="1"/>
</dbReference>
<dbReference type="PANTHER" id="PTHR30005:SF14">
    <property type="entry name" value="EXOPOLYPHOSPHATASE"/>
    <property type="match status" value="1"/>
</dbReference>
<evidence type="ECO:0000256" key="3">
    <source>
        <dbReference type="ARBA" id="ARBA00007125"/>
    </source>
</evidence>
<dbReference type="InterPro" id="IPR050273">
    <property type="entry name" value="GppA/Ppx_hydrolase"/>
</dbReference>
<dbReference type="InterPro" id="IPR030673">
    <property type="entry name" value="PyroPPase_GppA_Ppx"/>
</dbReference>
<evidence type="ECO:0000256" key="5">
    <source>
        <dbReference type="ARBA" id="ARBA00012451"/>
    </source>
</evidence>
<evidence type="ECO:0000256" key="9">
    <source>
        <dbReference type="ARBA" id="ARBA00023136"/>
    </source>
</evidence>
<evidence type="ECO:0000259" key="11">
    <source>
        <dbReference type="Pfam" id="PF02541"/>
    </source>
</evidence>
<evidence type="ECO:0000313" key="13">
    <source>
        <dbReference type="EMBL" id="GGA72167.1"/>
    </source>
</evidence>
<dbReference type="EC" id="3.6.1.11" evidence="5"/>
<sequence length="506" mass="56393">MPTEATPPLKDGDMLAAVDLGSNSFHMVVARYLLGQLRIVDRIKETVRLAEGLDGHGGLDPSVMPRALDCLARFGQRIRTLPAPRVRAIATNTVRQLANPQAFLMPAETALGHGIEVVAGREEARLIYLGVAHGNPPEPGRSRLVMDIGGGSTEVIIGEGFEALERESLQMGCIATTRRFFGDGRINRKRWKEARTELAAEFQQFAEAYRRRGWHEAMGSSGTIKAICDVSVKMKLTKVSVTSDSLAAIRDKLLDYDTIDSIKLPGLSSERRPIFAGGLLVLDAAFGALGIERMYVSDHAMREGVLYDLLGRDRQQDPRDESIRALQSRYVVDTEQAARVEATAMSLFDQAELPWRLDADNRRLLAWAARIHEIGLVIAHSQYHQHGAYLVENSDIAGFSRTEQQTLAALVRNQRRNPNPASFDKVPDRLVANVQRCALLLRLAVLMHRSHDRDPLPVVELDVDGNDLLLRLPKRWLEGHPLTRLDLETERDLLPGYGHRLLLRTT</sequence>